<feature type="transmembrane region" description="Helical" evidence="15">
    <location>
        <begin position="632"/>
        <end position="651"/>
    </location>
</feature>
<evidence type="ECO:0000313" key="19">
    <source>
        <dbReference type="Proteomes" id="UP001457282"/>
    </source>
</evidence>
<dbReference type="Gene3D" id="3.40.190.10">
    <property type="entry name" value="Periplasmic binding protein-like II"/>
    <property type="match status" value="3"/>
</dbReference>
<keyword evidence="14" id="KW-1015">Disulfide bond</keyword>
<dbReference type="Pfam" id="PF00060">
    <property type="entry name" value="Lig_chan"/>
    <property type="match status" value="1"/>
</dbReference>
<dbReference type="SUPFAM" id="SSF53822">
    <property type="entry name" value="Periplasmic binding protein-like I"/>
    <property type="match status" value="1"/>
</dbReference>
<organism evidence="18 19">
    <name type="scientific">Rubus argutus</name>
    <name type="common">Southern blackberry</name>
    <dbReference type="NCBI Taxonomy" id="59490"/>
    <lineage>
        <taxon>Eukaryota</taxon>
        <taxon>Viridiplantae</taxon>
        <taxon>Streptophyta</taxon>
        <taxon>Embryophyta</taxon>
        <taxon>Tracheophyta</taxon>
        <taxon>Spermatophyta</taxon>
        <taxon>Magnoliopsida</taxon>
        <taxon>eudicotyledons</taxon>
        <taxon>Gunneridae</taxon>
        <taxon>Pentapetalae</taxon>
        <taxon>rosids</taxon>
        <taxon>fabids</taxon>
        <taxon>Rosales</taxon>
        <taxon>Rosaceae</taxon>
        <taxon>Rosoideae</taxon>
        <taxon>Rosoideae incertae sedis</taxon>
        <taxon>Rubus</taxon>
    </lineage>
</organism>
<feature type="chain" id="PRO_5043755123" description="Glutamate receptor" evidence="16">
    <location>
        <begin position="22"/>
        <end position="869"/>
    </location>
</feature>
<evidence type="ECO:0000256" key="1">
    <source>
        <dbReference type="ARBA" id="ARBA00004141"/>
    </source>
</evidence>
<feature type="transmembrane region" description="Helical" evidence="15">
    <location>
        <begin position="574"/>
        <end position="592"/>
    </location>
</feature>
<evidence type="ECO:0000256" key="9">
    <source>
        <dbReference type="ARBA" id="ARBA00023170"/>
    </source>
</evidence>
<comment type="similarity">
    <text evidence="2 13">Belongs to the glutamate-gated ion channel (TC 1.A.10.1) family.</text>
</comment>
<evidence type="ECO:0000256" key="14">
    <source>
        <dbReference type="PIRSR" id="PIRSR037090-50"/>
    </source>
</evidence>
<gene>
    <name evidence="18" type="ORF">M0R45_011968</name>
</gene>
<dbReference type="Gene3D" id="1.10.287.70">
    <property type="match status" value="1"/>
</dbReference>
<dbReference type="PANTHER" id="PTHR18966">
    <property type="entry name" value="IONOTROPIC GLUTAMATE RECEPTOR"/>
    <property type="match status" value="1"/>
</dbReference>
<dbReference type="Proteomes" id="UP001457282">
    <property type="component" value="Unassembled WGS sequence"/>
</dbReference>
<evidence type="ECO:0000256" key="5">
    <source>
        <dbReference type="ARBA" id="ARBA00022729"/>
    </source>
</evidence>
<comment type="subcellular location">
    <subcellularLocation>
        <location evidence="1">Membrane</location>
        <topology evidence="1">Multi-pass membrane protein</topology>
    </subcellularLocation>
</comment>
<dbReference type="Gene3D" id="3.40.50.2300">
    <property type="match status" value="3"/>
</dbReference>
<evidence type="ECO:0000256" key="12">
    <source>
        <dbReference type="ARBA" id="ARBA00023303"/>
    </source>
</evidence>
<dbReference type="InterPro" id="IPR015683">
    <property type="entry name" value="Ionotropic_Glu_rcpt"/>
</dbReference>
<reference evidence="18 19" key="1">
    <citation type="journal article" date="2023" name="G3 (Bethesda)">
        <title>A chromosome-length genome assembly and annotation of blackberry (Rubus argutus, cv. 'Hillquist').</title>
        <authorList>
            <person name="Bruna T."/>
            <person name="Aryal R."/>
            <person name="Dudchenko O."/>
            <person name="Sargent D.J."/>
            <person name="Mead D."/>
            <person name="Buti M."/>
            <person name="Cavallini A."/>
            <person name="Hytonen T."/>
            <person name="Andres J."/>
            <person name="Pham M."/>
            <person name="Weisz D."/>
            <person name="Mascagni F."/>
            <person name="Usai G."/>
            <person name="Natali L."/>
            <person name="Bassil N."/>
            <person name="Fernandez G.E."/>
            <person name="Lomsadze A."/>
            <person name="Armour M."/>
            <person name="Olukolu B."/>
            <person name="Poorten T."/>
            <person name="Britton C."/>
            <person name="Davik J."/>
            <person name="Ashrafi H."/>
            <person name="Aiden E.L."/>
            <person name="Borodovsky M."/>
            <person name="Worthington M."/>
        </authorList>
    </citation>
    <scope>NUCLEOTIDE SEQUENCE [LARGE SCALE GENOMIC DNA]</scope>
    <source>
        <strain evidence="18">PI 553951</strain>
    </source>
</reference>
<keyword evidence="5 16" id="KW-0732">Signal</keyword>
<name>A0AAW1YBI0_RUBAR</name>
<keyword evidence="11 13" id="KW-1071">Ligand-gated ion channel</keyword>
<feature type="domain" description="Ionotropic glutamate receptor C-terminal" evidence="17">
    <location>
        <begin position="453"/>
        <end position="788"/>
    </location>
</feature>
<dbReference type="EMBL" id="JBEDUW010000002">
    <property type="protein sequence ID" value="KAK9946505.1"/>
    <property type="molecule type" value="Genomic_DNA"/>
</dbReference>
<dbReference type="FunFam" id="3.40.190.10:FF:000054">
    <property type="entry name" value="Glutamate receptor"/>
    <property type="match status" value="1"/>
</dbReference>
<dbReference type="GO" id="GO:0016020">
    <property type="term" value="C:membrane"/>
    <property type="evidence" value="ECO:0007669"/>
    <property type="project" value="UniProtKB-SubCell"/>
</dbReference>
<evidence type="ECO:0000256" key="2">
    <source>
        <dbReference type="ARBA" id="ARBA00008685"/>
    </source>
</evidence>
<dbReference type="GO" id="GO:0015276">
    <property type="term" value="F:ligand-gated monoatomic ion channel activity"/>
    <property type="evidence" value="ECO:0007669"/>
    <property type="project" value="InterPro"/>
</dbReference>
<keyword evidence="9 13" id="KW-0675">Receptor</keyword>
<dbReference type="InterPro" id="IPR028082">
    <property type="entry name" value="Peripla_BP_I"/>
</dbReference>
<keyword evidence="3 13" id="KW-0813">Transport</keyword>
<dbReference type="InterPro" id="IPR001320">
    <property type="entry name" value="Iontro_rcpt_C"/>
</dbReference>
<evidence type="ECO:0000256" key="6">
    <source>
        <dbReference type="ARBA" id="ARBA00022989"/>
    </source>
</evidence>
<evidence type="ECO:0000256" key="13">
    <source>
        <dbReference type="PIRNR" id="PIRNR037090"/>
    </source>
</evidence>
<evidence type="ECO:0000256" key="3">
    <source>
        <dbReference type="ARBA" id="ARBA00022448"/>
    </source>
</evidence>
<dbReference type="FunFam" id="3.40.50.2300:FF:000188">
    <property type="entry name" value="Glutamate receptor"/>
    <property type="match status" value="1"/>
</dbReference>
<evidence type="ECO:0000313" key="18">
    <source>
        <dbReference type="EMBL" id="KAK9946505.1"/>
    </source>
</evidence>
<dbReference type="SMART" id="SM00079">
    <property type="entry name" value="PBPe"/>
    <property type="match status" value="1"/>
</dbReference>
<keyword evidence="7 13" id="KW-0406">Ion transport</keyword>
<dbReference type="PIRSF" id="PIRSF037090">
    <property type="entry name" value="Iontro_Glu-like_rcpt_pln"/>
    <property type="match status" value="1"/>
</dbReference>
<dbReference type="InterPro" id="IPR044440">
    <property type="entry name" value="GABAb_receptor_plant_PBP1"/>
</dbReference>
<evidence type="ECO:0000256" key="8">
    <source>
        <dbReference type="ARBA" id="ARBA00023136"/>
    </source>
</evidence>
<protein>
    <recommendedName>
        <fullName evidence="13">Glutamate receptor</fullName>
    </recommendedName>
</protein>
<dbReference type="FunFam" id="1.10.287.70:FF:000172">
    <property type="entry name" value="Glutamate receptor"/>
    <property type="match status" value="1"/>
</dbReference>
<evidence type="ECO:0000256" key="16">
    <source>
        <dbReference type="SAM" id="SignalP"/>
    </source>
</evidence>
<comment type="caution">
    <text evidence="18">The sequence shown here is derived from an EMBL/GenBank/DDBJ whole genome shotgun (WGS) entry which is preliminary data.</text>
</comment>
<dbReference type="InterPro" id="IPR001828">
    <property type="entry name" value="ANF_lig-bd_rcpt"/>
</dbReference>
<keyword evidence="12 13" id="KW-0407">Ion channel</keyword>
<evidence type="ECO:0000259" key="17">
    <source>
        <dbReference type="SMART" id="SM00079"/>
    </source>
</evidence>
<dbReference type="AlphaFoldDB" id="A0AAW1YBI0"/>
<dbReference type="SUPFAM" id="SSF53850">
    <property type="entry name" value="Periplasmic binding protein-like II"/>
    <property type="match status" value="1"/>
</dbReference>
<keyword evidence="19" id="KW-1185">Reference proteome</keyword>
<keyword evidence="6 15" id="KW-1133">Transmembrane helix</keyword>
<accession>A0AAW1YBI0</accession>
<evidence type="ECO:0000256" key="10">
    <source>
        <dbReference type="ARBA" id="ARBA00023180"/>
    </source>
</evidence>
<feature type="transmembrane region" description="Helical" evidence="15">
    <location>
        <begin position="604"/>
        <end position="620"/>
    </location>
</feature>
<feature type="disulfide bond" evidence="14">
    <location>
        <begin position="736"/>
        <end position="791"/>
    </location>
</feature>
<feature type="signal peptide" evidence="16">
    <location>
        <begin position="1"/>
        <end position="21"/>
    </location>
</feature>
<evidence type="ECO:0000256" key="7">
    <source>
        <dbReference type="ARBA" id="ARBA00023065"/>
    </source>
</evidence>
<comment type="function">
    <text evidence="13">Glutamate-gated receptor that probably acts as non-selective cation channel.</text>
</comment>
<keyword evidence="10" id="KW-0325">Glycoprotein</keyword>
<evidence type="ECO:0000256" key="11">
    <source>
        <dbReference type="ARBA" id="ARBA00023286"/>
    </source>
</evidence>
<proteinExistence type="inferred from homology"/>
<dbReference type="InterPro" id="IPR017103">
    <property type="entry name" value="Iontropic_Glu_rcpt_pln"/>
</dbReference>
<dbReference type="Pfam" id="PF00497">
    <property type="entry name" value="SBP_bac_3"/>
    <property type="match status" value="1"/>
</dbReference>
<dbReference type="InterPro" id="IPR001638">
    <property type="entry name" value="Solute-binding_3/MltF_N"/>
</dbReference>
<evidence type="ECO:0000256" key="4">
    <source>
        <dbReference type="ARBA" id="ARBA00022692"/>
    </source>
</evidence>
<sequence>MSWGPSFFLVLLLLLVGSAKANGRGDRCQKTQQQRIAKVGAVIDFTSRVGKEQKIAMDMAIQDLLHSTCHKVNLHLRDSPGNSAKSTAAVINLLNDKKIQAVIGTLTMQEAALVSKIDDRTKNFTVLSLTSTAINSPSASLHLPNFLQVANDIVLHMQCLAALVGHFQWRKVTAIYQQNNEFSSNSGIITLLSDSLKLVNSEIDHHQAFPTFPSLSDPDAFFEQELNKLRSKSNRVFVVMQFSLTSAVLLFEKAKQMGMMGKGYVWIVTDEIASLIDSVDSSIKYNMQGVIGIKTNFIETTKHFRQFKTRFRRIYGVQYPEEEENSSPSIFALRAYDAIHAIALAMKSVTSKDLSQEIVSTKFHGVSGIMEFKNGMLSQPPTFQIINVVGKSYREIAFWSPSFGFSEDLIKHRDMKEKTNRDSVQVLGPIYWPGGLQAAPQGWTPIDGQRPLKIGIPARDAFNQFVKVRYDQGKNETHISGFSIEVFEAAVKHLPYQLPFVYVPFNGSYDQLVEEVYYKDLDAAVGDIEVIADRYHFAEFSQPYISSGLAMIVTVKPDKLKEQWMFMNAFTRSMWLLIIIAHLSVCFVVWFIEREHGHNFELKGIGAILWFSVTILFFAQRERVQSNWARLVLAPWLVVILVVTTTFTASLTSMMTISRVQPSVLDVETLKKTNATVGCDGNSFIVNYLTNVLHIGPQNIKRIASISDYPKAFESGDIQAAFFVAPHAKVFLACYCKGYILAGPIYKSSGFAFVFPKGSPLTIDMSKAIMELNEKGEVELLEKKMLSSFKCLLCAFALLVTTVRIAGRHLQYLNCIRTILIQTRVLRWAFLYLIRSYKKSQRHCSRSSILETCSTRNMTSTDIVVLKYH</sequence>
<dbReference type="CDD" id="cd13686">
    <property type="entry name" value="GluR_Plant"/>
    <property type="match status" value="1"/>
</dbReference>
<keyword evidence="4 15" id="KW-0812">Transmembrane</keyword>
<evidence type="ECO:0000256" key="15">
    <source>
        <dbReference type="SAM" id="Phobius"/>
    </source>
</evidence>
<dbReference type="CDD" id="cd19990">
    <property type="entry name" value="PBP1_GABAb_receptor_plant"/>
    <property type="match status" value="1"/>
</dbReference>
<dbReference type="Pfam" id="PF01094">
    <property type="entry name" value="ANF_receptor"/>
    <property type="match status" value="1"/>
</dbReference>
<keyword evidence="8 13" id="KW-0472">Membrane</keyword>